<dbReference type="AlphaFoldDB" id="A0A855EHM0"/>
<accession>A0A855EHM0</accession>
<gene>
    <name evidence="1" type="primary">csy1</name>
    <name evidence="1" type="ORF">CRX53_03925</name>
</gene>
<protein>
    <submittedName>
        <fullName evidence="1">Type I-F CRISPR-associated protein Csy1</fullName>
    </submittedName>
</protein>
<sequence length="438" mass="49840">MEMHVLSTFIERFVAGRRQTKLDAFDKEMVKRLAAGELESDVLTERRELELRYGTQAWLTDAASRAGQISLVTHAAKYTHGDAQSSSIFTHTTATEGYLSTATLTKPAVDAVGNAAALDVARLLQTETEGDSLLASLQRNDHAALAELAENDEQLSVWIEGFSRALTTKQPTSHKLAKQVYYPVGEGYHLLNPLFSSSLAQALHQRMVEHRFSEESKAAWKARREKRGYPQPLIIFPNTAVMNFGGTKPQNISSLNSSRGGRVWLLPSSAPQWESQAKPPLGCKTLFAYKPFEYATRGILRRLISLLVDSGEDNNYRIRRARQRYVDEIIDVLFNVAADIQRQEWAGWTTHEKCALKLHQQLWLDPWRAKTDEAFSNERDKDQWQAAVADDFARWLNSHLRQAELSVGQTERREWRTAPLFSRRLRDMENALKGYRHE</sequence>
<dbReference type="InterPro" id="IPR013397">
    <property type="entry name" value="CRISPR-assoc_prot_Csy1"/>
</dbReference>
<dbReference type="NCBIfam" id="TIGR02564">
    <property type="entry name" value="cas_Csy1"/>
    <property type="match status" value="1"/>
</dbReference>
<evidence type="ECO:0000313" key="2">
    <source>
        <dbReference type="Proteomes" id="UP000222768"/>
    </source>
</evidence>
<organism evidence="1 2">
    <name type="scientific">Leclercia adecarboxylata</name>
    <dbReference type="NCBI Taxonomy" id="83655"/>
    <lineage>
        <taxon>Bacteria</taxon>
        <taxon>Pseudomonadati</taxon>
        <taxon>Pseudomonadota</taxon>
        <taxon>Gammaproteobacteria</taxon>
        <taxon>Enterobacterales</taxon>
        <taxon>Enterobacteriaceae</taxon>
        <taxon>Leclercia</taxon>
    </lineage>
</organism>
<proteinExistence type="predicted"/>
<comment type="caution">
    <text evidence="1">The sequence shown here is derived from an EMBL/GenBank/DDBJ whole genome shotgun (WGS) entry which is preliminary data.</text>
</comment>
<dbReference type="RefSeq" id="WP_032616959.1">
    <property type="nucleotide sequence ID" value="NZ_CP083630.1"/>
</dbReference>
<dbReference type="EMBL" id="PDLK01000002">
    <property type="protein sequence ID" value="PHH03177.1"/>
    <property type="molecule type" value="Genomic_DNA"/>
</dbReference>
<name>A0A855EHM0_9ENTR</name>
<reference evidence="2" key="1">
    <citation type="submission" date="2017-09" db="EMBL/GenBank/DDBJ databases">
        <title>FDA dAtabase for Regulatory Grade micrObial Sequences (FDA-ARGOS): Supporting development and validation of Infectious Disease Dx tests.</title>
        <authorList>
            <person name="Minogue T."/>
            <person name="Wolcott M."/>
            <person name="Wasieloski L."/>
            <person name="Aguilar W."/>
            <person name="Moore D."/>
            <person name="Tallon L."/>
            <person name="Sadzewicz L."/>
            <person name="Ott S."/>
            <person name="Zhao X."/>
            <person name="Nagaraj S."/>
            <person name="Vavikolanu K."/>
            <person name="Aluvathingal J."/>
            <person name="Nadendla S."/>
            <person name="Sichtig H."/>
        </authorList>
    </citation>
    <scope>NUCLEOTIDE SEQUENCE [LARGE SCALE GENOMIC DNA]</scope>
    <source>
        <strain evidence="2">FDAARGOS_404</strain>
    </source>
</reference>
<dbReference type="CDD" id="cd09735">
    <property type="entry name" value="Csy1_I-F"/>
    <property type="match status" value="1"/>
</dbReference>
<dbReference type="Proteomes" id="UP000222768">
    <property type="component" value="Unassembled WGS sequence"/>
</dbReference>
<dbReference type="Pfam" id="PF09611">
    <property type="entry name" value="Cas_Csy1"/>
    <property type="match status" value="1"/>
</dbReference>
<evidence type="ECO:0000313" key="1">
    <source>
        <dbReference type="EMBL" id="PHH03177.1"/>
    </source>
</evidence>